<proteinExistence type="predicted"/>
<feature type="compositionally biased region" description="Pro residues" evidence="1">
    <location>
        <begin position="162"/>
        <end position="171"/>
    </location>
</feature>
<accession>C9SYY5</accession>
<feature type="compositionally biased region" description="Polar residues" evidence="1">
    <location>
        <begin position="220"/>
        <end position="230"/>
    </location>
</feature>
<reference evidence="3" key="1">
    <citation type="journal article" date="2011" name="PLoS Pathog.">
        <title>Comparative genomics yields insights into niche adaptation of plant vascular wilt pathogens.</title>
        <authorList>
            <person name="Klosterman S.J."/>
            <person name="Subbarao K.V."/>
            <person name="Kang S."/>
            <person name="Veronese P."/>
            <person name="Gold S.E."/>
            <person name="Thomma B.P.H.J."/>
            <person name="Chen Z."/>
            <person name="Henrissat B."/>
            <person name="Lee Y.-H."/>
            <person name="Park J."/>
            <person name="Garcia-Pedrajas M.D."/>
            <person name="Barbara D.J."/>
            <person name="Anchieta A."/>
            <person name="de Jonge R."/>
            <person name="Santhanam P."/>
            <person name="Maruthachalam K."/>
            <person name="Atallah Z."/>
            <person name="Amyotte S.G."/>
            <person name="Paz Z."/>
            <person name="Inderbitzin P."/>
            <person name="Hayes R.J."/>
            <person name="Heiman D.I."/>
            <person name="Young S."/>
            <person name="Zeng Q."/>
            <person name="Engels R."/>
            <person name="Galagan J."/>
            <person name="Cuomo C.A."/>
            <person name="Dobinson K.F."/>
            <person name="Ma L.-J."/>
        </authorList>
    </citation>
    <scope>NUCLEOTIDE SEQUENCE [LARGE SCALE GENOMIC DNA]</scope>
    <source>
        <strain evidence="3">VaMs.102 / ATCC MYA-4576 / FGSC 10136</strain>
    </source>
</reference>
<organism evidence="3">
    <name type="scientific">Verticillium alfalfae (strain VaMs.102 / ATCC MYA-4576 / FGSC 10136)</name>
    <name type="common">Verticillium wilt of alfalfa</name>
    <name type="synonym">Verticillium albo-atrum</name>
    <dbReference type="NCBI Taxonomy" id="526221"/>
    <lineage>
        <taxon>Eukaryota</taxon>
        <taxon>Fungi</taxon>
        <taxon>Dikarya</taxon>
        <taxon>Ascomycota</taxon>
        <taxon>Pezizomycotina</taxon>
        <taxon>Sordariomycetes</taxon>
        <taxon>Hypocreomycetidae</taxon>
        <taxon>Glomerellales</taxon>
        <taxon>Plectosphaerellaceae</taxon>
        <taxon>Verticillium</taxon>
    </lineage>
</organism>
<feature type="compositionally biased region" description="Polar residues" evidence="1">
    <location>
        <begin position="119"/>
        <end position="134"/>
    </location>
</feature>
<evidence type="ECO:0000313" key="2">
    <source>
        <dbReference type="EMBL" id="EEY24000.1"/>
    </source>
</evidence>
<sequence length="354" mass="38165">MTTLSPPLHPASLDVGTATAPLEEYTAEAVRRAAEALIQIRAGDSGDAGDSGNAVEPSQQCLSPSIIQDNVTQVSEACFTPPDVCLAEWTLDLDREPLDAASLEDAFAQLETRRRAEQALSSSATPTSPVSKPATSAERGPLCNGCASSLSNDSCASLSLPSPLPPPPSPPATRARRPLPSHGRPREARQDYLSAAASQRVGRKRGGKPQSKTRRRTRQRASNQQRTPQQRGAGKEFFLASAVAFQTDNHELVFTPQRRSRVWVSEAGPARIELEPESLPETPRWIDVHPGGVASYAVRLSWHADLELLCGLDEIRGMTLAISREMAQDLLLAIGESHQFDSEALKLLSKGLTE</sequence>
<name>C9SYY5_VERA1</name>
<dbReference type="RefSeq" id="XP_002999651.1">
    <property type="nucleotide sequence ID" value="XM_002999605.1"/>
</dbReference>
<gene>
    <name evidence="2" type="ORF">VDBG_10110</name>
</gene>
<keyword evidence="3" id="KW-1185">Reference proteome</keyword>
<dbReference type="GeneID" id="9533571"/>
<evidence type="ECO:0000256" key="1">
    <source>
        <dbReference type="SAM" id="MobiDB-lite"/>
    </source>
</evidence>
<dbReference type="KEGG" id="val:VDBG_10110"/>
<evidence type="ECO:0000313" key="3">
    <source>
        <dbReference type="Proteomes" id="UP000008698"/>
    </source>
</evidence>
<feature type="region of interest" description="Disordered" evidence="1">
    <location>
        <begin position="117"/>
        <end position="140"/>
    </location>
</feature>
<dbReference type="EMBL" id="DS985232">
    <property type="protein sequence ID" value="EEY24000.1"/>
    <property type="molecule type" value="Genomic_DNA"/>
</dbReference>
<dbReference type="AlphaFoldDB" id="C9SYY5"/>
<dbReference type="eggNOG" id="ENOG502TJK6">
    <property type="taxonomic scope" value="Eukaryota"/>
</dbReference>
<feature type="region of interest" description="Disordered" evidence="1">
    <location>
        <begin position="155"/>
        <end position="233"/>
    </location>
</feature>
<protein>
    <submittedName>
        <fullName evidence="2">Predicted protein</fullName>
    </submittedName>
</protein>
<dbReference type="Proteomes" id="UP000008698">
    <property type="component" value="Unassembled WGS sequence"/>
</dbReference>
<feature type="compositionally biased region" description="Basic residues" evidence="1">
    <location>
        <begin position="201"/>
        <end position="219"/>
    </location>
</feature>
<dbReference type="HOGENOM" id="CLU_681861_0_0_1"/>